<keyword evidence="3" id="KW-0548">Nucleotidyltransferase</keyword>
<dbReference type="EMBL" id="LVVL01000016">
    <property type="protein sequence ID" value="OAN10807.1"/>
    <property type="molecule type" value="Genomic_DNA"/>
</dbReference>
<comment type="caution">
    <text evidence="5">The sequence shown here is derived from an EMBL/GenBank/DDBJ whole genome shotgun (WGS) entry which is preliminary data.</text>
</comment>
<comment type="similarity">
    <text evidence="1">Belongs to the DNA polymerase type-Y family.</text>
</comment>
<keyword evidence="3" id="KW-0808">Transferase</keyword>
<dbReference type="Gene3D" id="3.30.1490.100">
    <property type="entry name" value="DNA polymerase, Y-family, little finger domain"/>
    <property type="match status" value="1"/>
</dbReference>
<dbReference type="InterPro" id="IPR036775">
    <property type="entry name" value="DNA_pol_Y-fam_lit_finger_sf"/>
</dbReference>
<dbReference type="PANTHER" id="PTHR11076">
    <property type="entry name" value="DNA REPAIR POLYMERASE UMUC / TRANSFERASE FAMILY MEMBER"/>
    <property type="match status" value="1"/>
</dbReference>
<dbReference type="Pfam" id="PF11798">
    <property type="entry name" value="IMS_HHH"/>
    <property type="match status" value="1"/>
</dbReference>
<evidence type="ECO:0000256" key="2">
    <source>
        <dbReference type="ARBA" id="ARBA00022457"/>
    </source>
</evidence>
<dbReference type="RefSeq" id="WP_028107011.1">
    <property type="nucleotide sequence ID" value="NZ_LVVL01000016.1"/>
</dbReference>
<dbReference type="SUPFAM" id="SSF100879">
    <property type="entry name" value="Lesion bypass DNA polymerase (Y-family), little finger domain"/>
    <property type="match status" value="1"/>
</dbReference>
<dbReference type="InterPro" id="IPR050116">
    <property type="entry name" value="DNA_polymerase-Y"/>
</dbReference>
<dbReference type="Pfam" id="PF11799">
    <property type="entry name" value="IMS_C"/>
    <property type="match status" value="1"/>
</dbReference>
<evidence type="ECO:0000313" key="5">
    <source>
        <dbReference type="EMBL" id="OAN10807.1"/>
    </source>
</evidence>
<proteinExistence type="inferred from homology"/>
<sequence>MYPESPFPDRRIFCIDSVSFYASCECRYRNLPPLTTKLAVVSDLKRSGSVVLAASPALKKLGIKTASRLYQIEQLPVRERKQILLVEPQMLAYMKTSIEVLDVLHQFAPLDAIRIYSIDENFIDMTGTERLFGTDDEAAQAIQSAIWEQTGIPVRIGIGPNNVVAKLVLDLLGKREGIARCGYADVSRLLHDFPIRKMWGVGQKMEQHLLALGIETIGDLAASRVEDLHERFGVLGAELWHHAWGIDSSPTTIDPTALFQTSPAVQRTIGHGVTLMRDYYQYEQIRLVLAELAGDVAARVRFSNQVGWTVHLGVRYSRHVLRSGFSKQLRLPYPTADERLLLRHLLQLFEPNWMEGEPIRFLSVALGQLTADQGTLQLSLFEDNRKVWRRKRLLKAMDRVNLRYGKGTIRLAVSFLDTSVAKRRLRFVGGHPGGDLHDTLP</sequence>
<evidence type="ECO:0000259" key="4">
    <source>
        <dbReference type="PROSITE" id="PS50173"/>
    </source>
</evidence>
<accession>A0ABX2V692</accession>
<keyword evidence="2" id="KW-0515">Mutator protein</keyword>
<dbReference type="SUPFAM" id="SSF56672">
    <property type="entry name" value="DNA/RNA polymerases"/>
    <property type="match status" value="1"/>
</dbReference>
<dbReference type="Gene3D" id="3.40.1170.60">
    <property type="match status" value="1"/>
</dbReference>
<dbReference type="PROSITE" id="PS50173">
    <property type="entry name" value="UMUC"/>
    <property type="match status" value="1"/>
</dbReference>
<feature type="domain" description="UmuC" evidence="4">
    <location>
        <begin position="12"/>
        <end position="202"/>
    </location>
</feature>
<dbReference type="InterPro" id="IPR024728">
    <property type="entry name" value="PolY_HhH_motif"/>
</dbReference>
<dbReference type="Gene3D" id="3.30.70.270">
    <property type="match status" value="1"/>
</dbReference>
<protein>
    <submittedName>
        <fullName evidence="5">DNA polymerase</fullName>
    </submittedName>
</protein>
<evidence type="ECO:0000313" key="6">
    <source>
        <dbReference type="Proteomes" id="UP000078447"/>
    </source>
</evidence>
<dbReference type="Pfam" id="PF00817">
    <property type="entry name" value="IMS"/>
    <property type="match status" value="1"/>
</dbReference>
<dbReference type="InterPro" id="IPR017961">
    <property type="entry name" value="DNA_pol_Y-fam_little_finger"/>
</dbReference>
<dbReference type="PANTHER" id="PTHR11076:SF35">
    <property type="entry name" value="DNA REPAIR PROTEIN HOMOLOG YOBH"/>
    <property type="match status" value="1"/>
</dbReference>
<dbReference type="Gene3D" id="1.10.150.20">
    <property type="entry name" value="5' to 3' exonuclease, C-terminal subdomain"/>
    <property type="match status" value="1"/>
</dbReference>
<name>A0ABX2V692_9BACL</name>
<keyword evidence="6" id="KW-1185">Reference proteome</keyword>
<evidence type="ECO:0000256" key="3">
    <source>
        <dbReference type="ARBA" id="ARBA00022932"/>
    </source>
</evidence>
<dbReference type="Proteomes" id="UP000078447">
    <property type="component" value="Unassembled WGS sequence"/>
</dbReference>
<gene>
    <name evidence="5" type="ORF">A3783_13355</name>
</gene>
<evidence type="ECO:0000256" key="1">
    <source>
        <dbReference type="ARBA" id="ARBA00010945"/>
    </source>
</evidence>
<dbReference type="InterPro" id="IPR043128">
    <property type="entry name" value="Rev_trsase/Diguanyl_cyclase"/>
</dbReference>
<reference evidence="5 6" key="1">
    <citation type="submission" date="2016-03" db="EMBL/GenBank/DDBJ databases">
        <authorList>
            <person name="Cho S.-Y."/>
            <person name="Lim S."/>
            <person name="Kim H."/>
            <person name="Soh E.H."/>
            <person name="Moon J.S."/>
        </authorList>
    </citation>
    <scope>NUCLEOTIDE SEQUENCE [LARGE SCALE GENOMIC DNA]</scope>
    <source>
        <strain evidence="5 6">KCTC 3810</strain>
    </source>
</reference>
<dbReference type="InterPro" id="IPR043502">
    <property type="entry name" value="DNA/RNA_pol_sf"/>
</dbReference>
<organism evidence="5 6">
    <name type="scientific">Exiguobacterium undae</name>
    <dbReference type="NCBI Taxonomy" id="169177"/>
    <lineage>
        <taxon>Bacteria</taxon>
        <taxon>Bacillati</taxon>
        <taxon>Bacillota</taxon>
        <taxon>Bacilli</taxon>
        <taxon>Bacillales</taxon>
        <taxon>Bacillales Family XII. Incertae Sedis</taxon>
        <taxon>Exiguobacterium</taxon>
    </lineage>
</organism>
<dbReference type="InterPro" id="IPR001126">
    <property type="entry name" value="UmuC"/>
</dbReference>
<keyword evidence="3" id="KW-0239">DNA-directed DNA polymerase</keyword>